<dbReference type="PROSITE" id="PS50304">
    <property type="entry name" value="TUDOR"/>
    <property type="match status" value="1"/>
</dbReference>
<dbReference type="InterPro" id="IPR050621">
    <property type="entry name" value="Tudor_domain_containing"/>
</dbReference>
<dbReference type="PANTHER" id="PTHR22948:SF29">
    <property type="entry name" value="FI02030P-RELATED"/>
    <property type="match status" value="1"/>
</dbReference>
<name>A0A7R8ZBC7_TIMDO</name>
<dbReference type="AlphaFoldDB" id="A0A7R8ZBC7"/>
<protein>
    <recommendedName>
        <fullName evidence="1">Tudor domain-containing protein</fullName>
    </recommendedName>
</protein>
<dbReference type="PANTHER" id="PTHR22948">
    <property type="entry name" value="TUDOR DOMAIN CONTAINING PROTEIN"/>
    <property type="match status" value="1"/>
</dbReference>
<dbReference type="GO" id="GO:0007283">
    <property type="term" value="P:spermatogenesis"/>
    <property type="evidence" value="ECO:0007669"/>
    <property type="project" value="TreeGrafter"/>
</dbReference>
<dbReference type="GO" id="GO:0034587">
    <property type="term" value="P:piRNA processing"/>
    <property type="evidence" value="ECO:0007669"/>
    <property type="project" value="TreeGrafter"/>
</dbReference>
<dbReference type="Pfam" id="PF00567">
    <property type="entry name" value="TUDOR"/>
    <property type="match status" value="1"/>
</dbReference>
<feature type="domain" description="Tudor" evidence="1">
    <location>
        <begin position="341"/>
        <end position="401"/>
    </location>
</feature>
<reference evidence="2" key="1">
    <citation type="submission" date="2020-11" db="EMBL/GenBank/DDBJ databases">
        <authorList>
            <person name="Tran Van P."/>
        </authorList>
    </citation>
    <scope>NUCLEOTIDE SEQUENCE</scope>
</reference>
<evidence type="ECO:0000313" key="2">
    <source>
        <dbReference type="EMBL" id="CAD7203291.1"/>
    </source>
</evidence>
<dbReference type="EMBL" id="OA570429">
    <property type="protein sequence ID" value="CAD7203291.1"/>
    <property type="molecule type" value="Genomic_DNA"/>
</dbReference>
<sequence length="515" mass="57900">MTLMMEGYFVELAIRVRLEYGTPQEYHNLKEGKDISIKRIDIASDGVAFVRVNGVTYTDSQLSAALYVTLAEAAEGPATLTDKTEETLGLPGKWQVVHNSFTEYVVPGATGVLEILKLYSNHFVASIVTKGKDCIAHYEMILELTKEGGKLPYLDISFVPRVGDIVAAMLPSKGSFHCAMVISVEPNGYMVNFCDQDTIKLVSVIKKLANKCICLQKAAIKCRVLTYLIPEEQFYLEYYKERTSFLFKDVKFLGNKKTCVLMDLKETPLCEIAMIPWKTKPEGSRSKGVLSNGDMVMLLQCFTDGLIIVTPAEKNLIEDFKLFSEELNVHCKEVKLRLGKLPAKGDLVACQYLVDMKYYRARVLSIKDEVISVFFVDYGNIDTNIPLSLMVKPLNEEFKKFPFMAFEFNMAYWSDYKVMPRLVNYIDTLVDNKVPLVLEFHPNGVVLKTEDGVSVNEQIKHLSELEPSDKDFNLADRAKAFQPPSFDRTLKPASSVNTSSQLTSLISGRVCSSLV</sequence>
<proteinExistence type="predicted"/>
<organism evidence="2">
    <name type="scientific">Timema douglasi</name>
    <name type="common">Walking stick</name>
    <dbReference type="NCBI Taxonomy" id="61478"/>
    <lineage>
        <taxon>Eukaryota</taxon>
        <taxon>Metazoa</taxon>
        <taxon>Ecdysozoa</taxon>
        <taxon>Arthropoda</taxon>
        <taxon>Hexapoda</taxon>
        <taxon>Insecta</taxon>
        <taxon>Pterygota</taxon>
        <taxon>Neoptera</taxon>
        <taxon>Polyneoptera</taxon>
        <taxon>Phasmatodea</taxon>
        <taxon>Timematodea</taxon>
        <taxon>Timematoidea</taxon>
        <taxon>Timematidae</taxon>
        <taxon>Timema</taxon>
    </lineage>
</organism>
<dbReference type="GO" id="GO:0030719">
    <property type="term" value="P:P granule organization"/>
    <property type="evidence" value="ECO:0007669"/>
    <property type="project" value="TreeGrafter"/>
</dbReference>
<dbReference type="Gene3D" id="2.30.30.140">
    <property type="match status" value="2"/>
</dbReference>
<dbReference type="InterPro" id="IPR002999">
    <property type="entry name" value="Tudor"/>
</dbReference>
<dbReference type="GO" id="GO:0043186">
    <property type="term" value="C:P granule"/>
    <property type="evidence" value="ECO:0007669"/>
    <property type="project" value="TreeGrafter"/>
</dbReference>
<dbReference type="Gene3D" id="2.40.50.90">
    <property type="match status" value="1"/>
</dbReference>
<dbReference type="SMART" id="SM00333">
    <property type="entry name" value="TUDOR"/>
    <property type="match status" value="2"/>
</dbReference>
<dbReference type="SUPFAM" id="SSF63748">
    <property type="entry name" value="Tudor/PWWP/MBT"/>
    <property type="match status" value="2"/>
</dbReference>
<accession>A0A7R8ZBC7</accession>
<dbReference type="InterPro" id="IPR035437">
    <property type="entry name" value="SNase_OB-fold_sf"/>
</dbReference>
<evidence type="ECO:0000259" key="1">
    <source>
        <dbReference type="PROSITE" id="PS50304"/>
    </source>
</evidence>
<gene>
    <name evidence="2" type="ORF">TDIB3V08_LOCUS9464</name>
</gene>